<reference evidence="1" key="2">
    <citation type="submission" date="2012-12" db="EMBL/GenBank/DDBJ databases">
        <authorList>
            <person name="Gao Y.W."/>
            <person name="Fan S.T."/>
            <person name="Sun H.T."/>
            <person name="Wang Z."/>
            <person name="Gao X.L."/>
            <person name="Li Y.G."/>
            <person name="Wang T.C."/>
            <person name="Zhang K."/>
            <person name="Xu W.W."/>
            <person name="Yu Z.J."/>
            <person name="Xia X.Z."/>
        </authorList>
    </citation>
    <scope>NUCLEOTIDE SEQUENCE</scope>
    <source>
        <strain evidence="1">FR3</strain>
    </source>
</reference>
<dbReference type="EMBL" id="LN856966">
    <property type="protein sequence ID" value="CDQ03785.1"/>
    <property type="molecule type" value="Genomic_DNA"/>
</dbReference>
<proteinExistence type="predicted"/>
<dbReference type="AlphaFoldDB" id="A0A0J9Y774"/>
<accession>A0A0J9Y774</accession>
<sequence length="82" mass="9156">MLSKCCYFAKIIFPKTVPAATKRVNAVVGLRAFGRCSRVCENSLGPVDWYVIILSKLFATSTNLSFVQIEIEARRIEAMKLA</sequence>
<reference evidence="1" key="1">
    <citation type="journal article" date="2007" name="Science">
        <title>Draft genome of the filarial nematode parasite Brugia malayi.</title>
        <authorList>
            <person name="Ghedin E."/>
            <person name="Wang S."/>
            <person name="Spiro D."/>
            <person name="Caler E."/>
            <person name="Zhao Q."/>
            <person name="Crabtree J."/>
            <person name="Allen J.E."/>
            <person name="Delcher A.L."/>
            <person name="Guiliano D.B."/>
            <person name="Miranda-Saavedra D."/>
            <person name="Angiuoli S.V."/>
            <person name="Creasy T."/>
            <person name="Amedeo P."/>
            <person name="Haas B."/>
            <person name="El-Sayed N.M."/>
            <person name="Wortman J.R."/>
            <person name="Feldblyum T."/>
            <person name="Tallon L."/>
            <person name="Schatz M."/>
            <person name="Shumway M."/>
            <person name="Koo H."/>
            <person name="Salzberg S.L."/>
            <person name="Schobel S."/>
            <person name="Pertea M."/>
            <person name="Pop M."/>
            <person name="White O."/>
            <person name="Barton G.J."/>
            <person name="Carlow C.K."/>
            <person name="Crawford M.J."/>
            <person name="Daub J."/>
            <person name="Dimmic M.W."/>
            <person name="Estes C.F."/>
            <person name="Foster J.M."/>
            <person name="Ganatra M."/>
            <person name="Gregory W.F."/>
            <person name="Johnson N.M."/>
            <person name="Jin J."/>
            <person name="Komuniecki R."/>
            <person name="Korf I."/>
            <person name="Kumar S."/>
            <person name="Laney S."/>
            <person name="Li B.W."/>
            <person name="Li W."/>
            <person name="Lindblom T.H."/>
            <person name="Lustigman S."/>
            <person name="Ma D."/>
            <person name="Maina C.V."/>
            <person name="Martin D.M."/>
            <person name="McCarter J.P."/>
            <person name="McReynolds L."/>
            <person name="Mitreva M."/>
            <person name="Nutman T.B."/>
            <person name="Parkinson J."/>
            <person name="Peregrin-Alvarez J.M."/>
            <person name="Poole C."/>
            <person name="Ren Q."/>
            <person name="Saunders L."/>
            <person name="Sluder A.E."/>
            <person name="Smith K."/>
            <person name="Stanke M."/>
            <person name="Unnasch T.R."/>
            <person name="Ware J."/>
            <person name="Wei A.D."/>
            <person name="Weil G."/>
            <person name="Williams D.J."/>
            <person name="Zhang Y."/>
            <person name="Williams S.A."/>
            <person name="Fraser-Liggett C."/>
            <person name="Slatko B."/>
            <person name="Blaxter M.L."/>
            <person name="Scott A.L."/>
        </authorList>
    </citation>
    <scope>NUCLEOTIDE SEQUENCE</scope>
    <source>
        <strain evidence="1">FR3</strain>
    </source>
</reference>
<organism evidence="1">
    <name type="scientific">Brugia malayi</name>
    <name type="common">Filarial nematode worm</name>
    <dbReference type="NCBI Taxonomy" id="6279"/>
    <lineage>
        <taxon>Eukaryota</taxon>
        <taxon>Metazoa</taxon>
        <taxon>Ecdysozoa</taxon>
        <taxon>Nematoda</taxon>
        <taxon>Chromadorea</taxon>
        <taxon>Rhabditida</taxon>
        <taxon>Spirurina</taxon>
        <taxon>Spiruromorpha</taxon>
        <taxon>Filarioidea</taxon>
        <taxon>Onchocercidae</taxon>
        <taxon>Brugia</taxon>
    </lineage>
</organism>
<gene>
    <name evidence="1" type="primary">Bm13118</name>
    <name evidence="1" type="ORF">BM_Bm13118</name>
</gene>
<protein>
    <submittedName>
        <fullName evidence="1">Bm13118</fullName>
    </submittedName>
</protein>
<name>A0A0J9Y774_BRUMA</name>
<evidence type="ECO:0000313" key="1">
    <source>
        <dbReference type="EMBL" id="CDQ03785.1"/>
    </source>
</evidence>